<dbReference type="PANTHER" id="PTHR12126:SF11">
    <property type="entry name" value="NADH DEHYDROGENASE [UBIQUINONE] 1 ALPHA SUBCOMPLEX SUBUNIT 9, MITOCHONDRIAL"/>
    <property type="match status" value="1"/>
</dbReference>
<dbReference type="AlphaFoldDB" id="A0A154PBU3"/>
<name>A0A154PBU3_DUFNO</name>
<comment type="subunit">
    <text evidence="5">Complex I is composed of 45 different subunits. This a component of the hydrophobic protein fraction. Interacts with BLOC1S1. Interacts with SLC2A4. Interacts with CLOCK. Interacts with RAB5IF.</text>
</comment>
<dbReference type="CDD" id="cd05271">
    <property type="entry name" value="NDUFA9_like_SDR_a"/>
    <property type="match status" value="1"/>
</dbReference>
<evidence type="ECO:0000259" key="6">
    <source>
        <dbReference type="Pfam" id="PF01370"/>
    </source>
</evidence>
<evidence type="ECO:0000256" key="1">
    <source>
        <dbReference type="ARBA" id="ARBA00038501"/>
    </source>
</evidence>
<sequence>MATWIPKTAIRTTKNQNVYTAGHAIQNHRECSTQPRIIKNPTTASLKRGTGGRSSFNGIVCTVFGCNGFIGNVLCNRLGKIVTIELINLFLQLILPYRGDRYNVLPLKLCGDLGQVLFHPFHLKDETSILKCIKYSNVVVNLIGSDTETRNFDYETVHVEGARRLARLAKEVGVERFVHVSCLNADPNPEPRLLRNGSRILKMKWLGECAVREEFPNATIVRPSDVYGQGDYFLSHYMNPLRRSLRQIPLWEKGKKTEKQPIYVSDVGAGLVAVITNPLTAGNTYQFVGSKRYTLYEIVKWFYELAAQGQPQWIYPVSNLKHNPQFNIKITLNETIYPILPAVRLSWEILEKHHATDNIVPGLPTLEDLGITPVNMETRIPWEIAPYKHN</sequence>
<dbReference type="InterPro" id="IPR036291">
    <property type="entry name" value="NAD(P)-bd_dom_sf"/>
</dbReference>
<keyword evidence="7" id="KW-0830">Ubiquinone</keyword>
<reference evidence="7 8" key="1">
    <citation type="submission" date="2015-07" db="EMBL/GenBank/DDBJ databases">
        <title>The genome of Dufourea novaeangliae.</title>
        <authorList>
            <person name="Pan H."/>
            <person name="Kapheim K."/>
        </authorList>
    </citation>
    <scope>NUCLEOTIDE SEQUENCE [LARGE SCALE GENOMIC DNA]</scope>
    <source>
        <strain evidence="7">0120121106</strain>
        <tissue evidence="7">Whole body</tissue>
    </source>
</reference>
<dbReference type="PANTHER" id="PTHR12126">
    <property type="entry name" value="NADH-UBIQUINONE OXIDOREDUCTASE 39 KDA SUBUNIT-RELATED"/>
    <property type="match status" value="1"/>
</dbReference>
<feature type="domain" description="NAD-dependent epimerase/dehydratase" evidence="6">
    <location>
        <begin position="62"/>
        <end position="280"/>
    </location>
</feature>
<dbReference type="InterPro" id="IPR001509">
    <property type="entry name" value="Epimerase_deHydtase"/>
</dbReference>
<dbReference type="Pfam" id="PF01370">
    <property type="entry name" value="Epimerase"/>
    <property type="match status" value="1"/>
</dbReference>
<dbReference type="EMBL" id="KQ434857">
    <property type="protein sequence ID" value="KZC08884.1"/>
    <property type="molecule type" value="Genomic_DNA"/>
</dbReference>
<evidence type="ECO:0000256" key="5">
    <source>
        <dbReference type="ARBA" id="ARBA00046455"/>
    </source>
</evidence>
<dbReference type="Proteomes" id="UP000076502">
    <property type="component" value="Unassembled WGS sequence"/>
</dbReference>
<organism evidence="7 8">
    <name type="scientific">Dufourea novaeangliae</name>
    <name type="common">Sweat bee</name>
    <dbReference type="NCBI Taxonomy" id="178035"/>
    <lineage>
        <taxon>Eukaryota</taxon>
        <taxon>Metazoa</taxon>
        <taxon>Ecdysozoa</taxon>
        <taxon>Arthropoda</taxon>
        <taxon>Hexapoda</taxon>
        <taxon>Insecta</taxon>
        <taxon>Pterygota</taxon>
        <taxon>Neoptera</taxon>
        <taxon>Endopterygota</taxon>
        <taxon>Hymenoptera</taxon>
        <taxon>Apocrita</taxon>
        <taxon>Aculeata</taxon>
        <taxon>Apoidea</taxon>
        <taxon>Anthophila</taxon>
        <taxon>Halictidae</taxon>
        <taxon>Rophitinae</taxon>
        <taxon>Dufourea</taxon>
    </lineage>
</organism>
<evidence type="ECO:0000256" key="3">
    <source>
        <dbReference type="ARBA" id="ARBA00042000"/>
    </source>
</evidence>
<keyword evidence="8" id="KW-1185">Reference proteome</keyword>
<dbReference type="OrthoDB" id="275457at2759"/>
<accession>A0A154PBU3</accession>
<dbReference type="GO" id="GO:0044877">
    <property type="term" value="F:protein-containing complex binding"/>
    <property type="evidence" value="ECO:0007669"/>
    <property type="project" value="TreeGrafter"/>
</dbReference>
<gene>
    <name evidence="7" type="ORF">WN55_11387</name>
</gene>
<evidence type="ECO:0000256" key="2">
    <source>
        <dbReference type="ARBA" id="ARBA00040720"/>
    </source>
</evidence>
<protein>
    <recommendedName>
        <fullName evidence="2">NADH dehydrogenase [ubiquinone] 1 alpha subcomplex subunit 9, mitochondrial</fullName>
    </recommendedName>
    <alternativeName>
        <fullName evidence="4">Complex I-39kD</fullName>
    </alternativeName>
    <alternativeName>
        <fullName evidence="3">NADH-ubiquinone oxidoreductase 39 kDa subunit</fullName>
    </alternativeName>
</protein>
<dbReference type="InterPro" id="IPR051207">
    <property type="entry name" value="ComplexI_NDUFA9_subunit"/>
</dbReference>
<evidence type="ECO:0000313" key="8">
    <source>
        <dbReference type="Proteomes" id="UP000076502"/>
    </source>
</evidence>
<evidence type="ECO:0000256" key="4">
    <source>
        <dbReference type="ARBA" id="ARBA00043145"/>
    </source>
</evidence>
<proteinExistence type="inferred from homology"/>
<evidence type="ECO:0000313" key="7">
    <source>
        <dbReference type="EMBL" id="KZC08884.1"/>
    </source>
</evidence>
<comment type="similarity">
    <text evidence="1">Belongs to the complex I NDUFA9 subunit family.</text>
</comment>
<dbReference type="SUPFAM" id="SSF51735">
    <property type="entry name" value="NAD(P)-binding Rossmann-fold domains"/>
    <property type="match status" value="1"/>
</dbReference>
<dbReference type="GO" id="GO:0005739">
    <property type="term" value="C:mitochondrion"/>
    <property type="evidence" value="ECO:0007669"/>
    <property type="project" value="TreeGrafter"/>
</dbReference>
<dbReference type="Gene3D" id="3.40.50.720">
    <property type="entry name" value="NAD(P)-binding Rossmann-like Domain"/>
    <property type="match status" value="1"/>
</dbReference>
<dbReference type="STRING" id="178035.A0A154PBU3"/>